<dbReference type="GeneID" id="57475073"/>
<gene>
    <name evidence="2" type="ORF">PFLCHA0_c20790</name>
</gene>
<sequence>MSDKQWQVAIFGTFDVANYGDLLFPLIAEAALQARLGKVRLHAFSYHSRSTPQWPYPVTSVSELPQLIDSLDAVLIGGGFIIRFDKVIAADYYPPDPQIHHPTGYWLSPALMALQHNVPLIWNAPGMHCNPIPSWAAPLVRLTLEQSPHVRVRDALSANTLSALSEQAQVEVLPDTAFGLPSLIDRQQPSAAYRQLCAQAGLTGPYLVVHAIAGLESFLQLWKTHNALFSQWQLLLLPIGPVLGDHESILGADLPRAVRLPAWPEPLLLAEILAQAQGVIGHSYHLAITALAFGVPAFCSANLNQGKYTALRAYRGIRPLPAEQPIDPQWFLQHLSETGPCPEVIAAQEQVQRHWDRVAELIAQGPRSTSQALNRFWQALPGLLEAPLPDCREAILSKQAELDALKIQVQQLTLLRRHQTELTSRVDAELGRIHRSNSYRLTAPLRSLRRRLQHLLGR</sequence>
<evidence type="ECO:0000313" key="3">
    <source>
        <dbReference type="Proteomes" id="UP000013940"/>
    </source>
</evidence>
<reference evidence="3" key="1">
    <citation type="journal article" date="2014" name="Genome Announc.">
        <title>Full-genome sequence of the plant growth-promoting bacterium Pseudomonas protegens CHA0.</title>
        <authorList>
            <person name="Jousset A."/>
            <person name="Schuldes J."/>
            <person name="Keel C."/>
            <person name="Maurhofer M."/>
            <person name="Daniel R."/>
            <person name="Scheu S."/>
            <person name="Thuermer A."/>
        </authorList>
    </citation>
    <scope>NUCLEOTIDE SEQUENCE [LARGE SCALE GENOMIC DNA]</scope>
    <source>
        <strain evidence="3">DSM 19095 / LMG 27888 / CFBP 6595 / CHA0</strain>
    </source>
</reference>
<dbReference type="Pfam" id="PF04230">
    <property type="entry name" value="PS_pyruv_trans"/>
    <property type="match status" value="1"/>
</dbReference>
<dbReference type="AlphaFoldDB" id="A0A2C9EJM1"/>
<dbReference type="EMBL" id="CP003190">
    <property type="protein sequence ID" value="AGL83860.1"/>
    <property type="molecule type" value="Genomic_DNA"/>
</dbReference>
<dbReference type="KEGG" id="pprc:PFLCHA0_c20790"/>
<organism evidence="2 3">
    <name type="scientific">Pseudomonas protegens (strain DSM 19095 / LMG 27888 / CFBP 6595 / CHA0)</name>
    <dbReference type="NCBI Taxonomy" id="1124983"/>
    <lineage>
        <taxon>Bacteria</taxon>
        <taxon>Pseudomonadati</taxon>
        <taxon>Pseudomonadota</taxon>
        <taxon>Gammaproteobacteria</taxon>
        <taxon>Pseudomonadales</taxon>
        <taxon>Pseudomonadaceae</taxon>
        <taxon>Pseudomonas</taxon>
    </lineage>
</organism>
<dbReference type="InterPro" id="IPR007345">
    <property type="entry name" value="Polysacch_pyruvyl_Trfase"/>
</dbReference>
<protein>
    <recommendedName>
        <fullName evidence="1">Polysaccharide pyruvyl transferase domain-containing protein</fullName>
    </recommendedName>
</protein>
<dbReference type="RefSeq" id="WP_015634878.1">
    <property type="nucleotide sequence ID" value="NC_021237.1"/>
</dbReference>
<accession>A0A2C9EJM1</accession>
<name>A0A2C9EJM1_PSEPH</name>
<feature type="domain" description="Polysaccharide pyruvyl transferase" evidence="1">
    <location>
        <begin position="18"/>
        <end position="302"/>
    </location>
</feature>
<dbReference type="Proteomes" id="UP000013940">
    <property type="component" value="Chromosome"/>
</dbReference>
<evidence type="ECO:0000259" key="1">
    <source>
        <dbReference type="Pfam" id="PF04230"/>
    </source>
</evidence>
<dbReference type="SUPFAM" id="SSF53756">
    <property type="entry name" value="UDP-Glycosyltransferase/glycogen phosphorylase"/>
    <property type="match status" value="1"/>
</dbReference>
<dbReference type="HOGENOM" id="CLU_629864_0_0_6"/>
<evidence type="ECO:0000313" key="2">
    <source>
        <dbReference type="EMBL" id="AGL83860.1"/>
    </source>
</evidence>
<dbReference type="eggNOG" id="COG2327">
    <property type="taxonomic scope" value="Bacteria"/>
</dbReference>
<proteinExistence type="predicted"/>